<dbReference type="Proteomes" id="UP000239480">
    <property type="component" value="Unassembled WGS sequence"/>
</dbReference>
<dbReference type="PRINTS" id="PR01346">
    <property type="entry name" value="HELNAPAPROT"/>
</dbReference>
<dbReference type="AlphaFoldDB" id="A0A2T0RPK2"/>
<dbReference type="InterPro" id="IPR002177">
    <property type="entry name" value="DPS_DNA-bd"/>
</dbReference>
<dbReference type="InterPro" id="IPR023188">
    <property type="entry name" value="DPS_DNA-bd_CS"/>
</dbReference>
<sequence length="173" mass="18992">MNSPLNIAPSNPMNIAPSDKVVKTGVRDVDAVAEGLADVLSESYAVLLKTHSYHWNVEGPLFHAVHVLTEEHYTDLFAAIDVIAERIRALGRVAPMKPSDVVNMSNEHSTLEHPSALWMLEDLAKDNERLAHKLHALVELADARKDHATADLATARIAVHEKAVWMLRALAAS</sequence>
<keyword evidence="5" id="KW-1185">Reference proteome</keyword>
<feature type="domain" description="Ferritin/DPS" evidence="3">
    <location>
        <begin position="35"/>
        <end position="170"/>
    </location>
</feature>
<reference evidence="4 5" key="1">
    <citation type="submission" date="2018-03" db="EMBL/GenBank/DDBJ databases">
        <title>Genomic Encyclopedia of Archaeal and Bacterial Type Strains, Phase II (KMG-II): from individual species to whole genera.</title>
        <authorList>
            <person name="Goeker M."/>
        </authorList>
    </citation>
    <scope>NUCLEOTIDE SEQUENCE [LARGE SCALE GENOMIC DNA]</scope>
    <source>
        <strain evidence="4 5">DSM 29328</strain>
    </source>
</reference>
<dbReference type="GO" id="GO:0008199">
    <property type="term" value="F:ferric iron binding"/>
    <property type="evidence" value="ECO:0007669"/>
    <property type="project" value="InterPro"/>
</dbReference>
<dbReference type="GO" id="GO:0003677">
    <property type="term" value="F:DNA binding"/>
    <property type="evidence" value="ECO:0007669"/>
    <property type="project" value="UniProtKB-KW"/>
</dbReference>
<protein>
    <submittedName>
        <fullName evidence="4">Starvation-inducible DNA-binding protein</fullName>
    </submittedName>
</protein>
<dbReference type="Gene3D" id="1.20.1260.10">
    <property type="match status" value="1"/>
</dbReference>
<evidence type="ECO:0000313" key="4">
    <source>
        <dbReference type="EMBL" id="PRY23125.1"/>
    </source>
</evidence>
<dbReference type="InterPro" id="IPR009078">
    <property type="entry name" value="Ferritin-like_SF"/>
</dbReference>
<dbReference type="InterPro" id="IPR008331">
    <property type="entry name" value="Ferritin_DPS_dom"/>
</dbReference>
<dbReference type="PANTHER" id="PTHR42932">
    <property type="entry name" value="GENERAL STRESS PROTEIN 20U"/>
    <property type="match status" value="1"/>
</dbReference>
<dbReference type="PANTHER" id="PTHR42932:SF3">
    <property type="entry name" value="DNA PROTECTION DURING STARVATION PROTEIN"/>
    <property type="match status" value="1"/>
</dbReference>
<dbReference type="PROSITE" id="PS00818">
    <property type="entry name" value="DPS_1"/>
    <property type="match status" value="1"/>
</dbReference>
<proteinExistence type="inferred from homology"/>
<evidence type="ECO:0000256" key="2">
    <source>
        <dbReference type="RuleBase" id="RU003875"/>
    </source>
</evidence>
<comment type="similarity">
    <text evidence="1 2">Belongs to the Dps family.</text>
</comment>
<accession>A0A2T0RPK2</accession>
<organism evidence="4 5">
    <name type="scientific">Aliiruegeria haliotis</name>
    <dbReference type="NCBI Taxonomy" id="1280846"/>
    <lineage>
        <taxon>Bacteria</taxon>
        <taxon>Pseudomonadati</taxon>
        <taxon>Pseudomonadota</taxon>
        <taxon>Alphaproteobacteria</taxon>
        <taxon>Rhodobacterales</taxon>
        <taxon>Roseobacteraceae</taxon>
        <taxon>Aliiruegeria</taxon>
    </lineage>
</organism>
<dbReference type="Pfam" id="PF00210">
    <property type="entry name" value="Ferritin"/>
    <property type="match status" value="1"/>
</dbReference>
<gene>
    <name evidence="4" type="ORF">CLV78_105177</name>
</gene>
<keyword evidence="4" id="KW-0238">DNA-binding</keyword>
<dbReference type="EMBL" id="PVTD01000005">
    <property type="protein sequence ID" value="PRY23125.1"/>
    <property type="molecule type" value="Genomic_DNA"/>
</dbReference>
<dbReference type="OrthoDB" id="9797687at2"/>
<dbReference type="RefSeq" id="WP_106205434.1">
    <property type="nucleotide sequence ID" value="NZ_PVTD01000005.1"/>
</dbReference>
<name>A0A2T0RPK2_9RHOB</name>
<comment type="caution">
    <text evidence="4">The sequence shown here is derived from an EMBL/GenBank/DDBJ whole genome shotgun (WGS) entry which is preliminary data.</text>
</comment>
<dbReference type="SUPFAM" id="SSF47240">
    <property type="entry name" value="Ferritin-like"/>
    <property type="match status" value="1"/>
</dbReference>
<evidence type="ECO:0000259" key="3">
    <source>
        <dbReference type="Pfam" id="PF00210"/>
    </source>
</evidence>
<dbReference type="PIRSF" id="PIRSF005900">
    <property type="entry name" value="Dps"/>
    <property type="match status" value="1"/>
</dbReference>
<evidence type="ECO:0000256" key="1">
    <source>
        <dbReference type="ARBA" id="ARBA00009497"/>
    </source>
</evidence>
<dbReference type="InterPro" id="IPR012347">
    <property type="entry name" value="Ferritin-like"/>
</dbReference>
<evidence type="ECO:0000313" key="5">
    <source>
        <dbReference type="Proteomes" id="UP000239480"/>
    </source>
</evidence>
<dbReference type="CDD" id="cd01043">
    <property type="entry name" value="DPS"/>
    <property type="match status" value="1"/>
</dbReference>
<dbReference type="GO" id="GO:0016722">
    <property type="term" value="F:oxidoreductase activity, acting on metal ions"/>
    <property type="evidence" value="ECO:0007669"/>
    <property type="project" value="InterPro"/>
</dbReference>